<gene>
    <name evidence="9" type="ordered locus">MTR_1g025450</name>
</gene>
<proteinExistence type="inferred from homology"/>
<evidence type="ECO:0000256" key="1">
    <source>
        <dbReference type="ARBA" id="ARBA00008455"/>
    </source>
</evidence>
<dbReference type="GO" id="GO:0004197">
    <property type="term" value="F:cysteine-type endopeptidase activity"/>
    <property type="evidence" value="ECO:0000318"/>
    <property type="project" value="GO_Central"/>
</dbReference>
<dbReference type="GO" id="GO:0005764">
    <property type="term" value="C:lysosome"/>
    <property type="evidence" value="ECO:0000318"/>
    <property type="project" value="GO_Central"/>
</dbReference>
<reference evidence="10" key="3">
    <citation type="submission" date="2015-04" db="UniProtKB">
        <authorList>
            <consortium name="EnsemblPlants"/>
        </authorList>
    </citation>
    <scope>IDENTIFICATION</scope>
    <source>
        <strain evidence="10">cv. Jemalong A17</strain>
    </source>
</reference>
<dbReference type="InterPro" id="IPR000668">
    <property type="entry name" value="Peptidase_C1A_C"/>
</dbReference>
<evidence type="ECO:0000256" key="2">
    <source>
        <dbReference type="ARBA" id="ARBA00022670"/>
    </source>
</evidence>
<dbReference type="InterPro" id="IPR013128">
    <property type="entry name" value="Peptidase_C1A"/>
</dbReference>
<organism evidence="9 11">
    <name type="scientific">Medicago truncatula</name>
    <name type="common">Barrel medic</name>
    <name type="synonym">Medicago tribuloides</name>
    <dbReference type="NCBI Taxonomy" id="3880"/>
    <lineage>
        <taxon>Eukaryota</taxon>
        <taxon>Viridiplantae</taxon>
        <taxon>Streptophyta</taxon>
        <taxon>Embryophyta</taxon>
        <taxon>Tracheophyta</taxon>
        <taxon>Spermatophyta</taxon>
        <taxon>Magnoliopsida</taxon>
        <taxon>eudicotyledons</taxon>
        <taxon>Gunneridae</taxon>
        <taxon>Pentapetalae</taxon>
        <taxon>rosids</taxon>
        <taxon>fabids</taxon>
        <taxon>Fabales</taxon>
        <taxon>Fabaceae</taxon>
        <taxon>Papilionoideae</taxon>
        <taxon>50 kb inversion clade</taxon>
        <taxon>NPAAA clade</taxon>
        <taxon>Hologalegina</taxon>
        <taxon>IRL clade</taxon>
        <taxon>Trifolieae</taxon>
        <taxon>Medicago</taxon>
    </lineage>
</organism>
<dbReference type="AlphaFoldDB" id="G7I7Q5"/>
<keyword evidence="7" id="KW-0732">Signal</keyword>
<dbReference type="STRING" id="3880.G7I7Q5"/>
<accession>G7I7Q5</accession>
<dbReference type="HOGENOM" id="CLU_495565_0_0_1"/>
<protein>
    <submittedName>
        <fullName evidence="9">Papain family cysteine protease</fullName>
    </submittedName>
</protein>
<dbReference type="InterPro" id="IPR054103">
    <property type="entry name" value="CAND6-7_N"/>
</dbReference>
<dbReference type="Gene3D" id="3.90.70.10">
    <property type="entry name" value="Cysteine proteinases"/>
    <property type="match status" value="1"/>
</dbReference>
<dbReference type="EMBL" id="CM001217">
    <property type="protein sequence ID" value="AES59757.2"/>
    <property type="molecule type" value="Genomic_DNA"/>
</dbReference>
<sequence length="550" mass="61406">MKPQKTMMIILAFTTFITLISGSSSESFPCLVDDNLSPEFLSSKTIYFNMSLDQIPKSVDWRERGVVTSIKDQTSWCGSCWAFTTMATLEGLWQIRTGNLISLSAQHLVDCDMGSKGCKNGSVFSAIKFETEQHVGGVPSEVDYPYKAFQGQCHNDITPSLLQVVAQQPIASSVATGTDFRNFKGSGIFEGSCSNKTNHVVAIVGYGLCRKLIRDVRGYTQKVCSLTRDVRGYAQKFVDNGKEKTITYGLKYSLTTYNLGKSNDADTRAGVSHILKTQSGNPHIPFLLFFVTLLFLSPTMAEIISVAINSDTQPIVSLRKFVFTIRGCISISVSSVTVLSSSAQPTSSCFGFFLANDEGYRLAKMEIQKNPNLCFLNSRFIYRLFTFRDLFPPPLSSFNYSFPVFAPNQYTLFFVVCLCETSVSMLVRTELFNINSDGGKDYLSAEQTRLPLVLLLFFLAYVAIDIMCCGAIMIISKLKYWWVINVAKEICGLLFSIFVFYIFKLIEGTPERVGEVEMQPHKWNWTQKNLKASNFDVVLDPLLCSSGSIM</sequence>
<feature type="signal peptide" evidence="7">
    <location>
        <begin position="1"/>
        <end position="22"/>
    </location>
</feature>
<feature type="transmembrane region" description="Helical" evidence="6">
    <location>
        <begin position="321"/>
        <end position="343"/>
    </location>
</feature>
<dbReference type="Pfam" id="PF00112">
    <property type="entry name" value="Peptidase_C1"/>
    <property type="match status" value="1"/>
</dbReference>
<name>G7I7Q5_MEDTR</name>
<keyword evidence="5" id="KW-1015">Disulfide bond</keyword>
<evidence type="ECO:0000259" key="8">
    <source>
        <dbReference type="SMART" id="SM00645"/>
    </source>
</evidence>
<feature type="transmembrane region" description="Helical" evidence="6">
    <location>
        <begin position="452"/>
        <end position="475"/>
    </location>
</feature>
<reference evidence="9 11" key="2">
    <citation type="journal article" date="2014" name="BMC Genomics">
        <title>An improved genome release (version Mt4.0) for the model legume Medicago truncatula.</title>
        <authorList>
            <person name="Tang H."/>
            <person name="Krishnakumar V."/>
            <person name="Bidwell S."/>
            <person name="Rosen B."/>
            <person name="Chan A."/>
            <person name="Zhou S."/>
            <person name="Gentzbittel L."/>
            <person name="Childs K.L."/>
            <person name="Yandell M."/>
            <person name="Gundlach H."/>
            <person name="Mayer K.F."/>
            <person name="Schwartz D.C."/>
            <person name="Town C.D."/>
        </authorList>
    </citation>
    <scope>GENOME REANNOTATION</scope>
    <source>
        <strain evidence="10 11">cv. Jemalong A17</strain>
    </source>
</reference>
<evidence type="ECO:0000313" key="9">
    <source>
        <dbReference type="EMBL" id="AES59757.2"/>
    </source>
</evidence>
<evidence type="ECO:0000256" key="3">
    <source>
        <dbReference type="ARBA" id="ARBA00022801"/>
    </source>
</evidence>
<dbReference type="SMART" id="SM00645">
    <property type="entry name" value="Pept_C1"/>
    <property type="match status" value="1"/>
</dbReference>
<evidence type="ECO:0000256" key="6">
    <source>
        <dbReference type="SAM" id="Phobius"/>
    </source>
</evidence>
<dbReference type="eggNOG" id="KOG1543">
    <property type="taxonomic scope" value="Eukaryota"/>
</dbReference>
<dbReference type="EnsemblPlants" id="AES59757">
    <property type="protein sequence ID" value="AES59757"/>
    <property type="gene ID" value="MTR_1g025450"/>
</dbReference>
<dbReference type="eggNOG" id="KOG2569">
    <property type="taxonomic scope" value="Eukaryota"/>
</dbReference>
<feature type="transmembrane region" description="Helical" evidence="6">
    <location>
        <begin position="410"/>
        <end position="431"/>
    </location>
</feature>
<keyword evidence="6" id="KW-0472">Membrane</keyword>
<reference evidence="9 11" key="1">
    <citation type="journal article" date="2011" name="Nature">
        <title>The Medicago genome provides insight into the evolution of rhizobial symbioses.</title>
        <authorList>
            <person name="Young N.D."/>
            <person name="Debelle F."/>
            <person name="Oldroyd G.E."/>
            <person name="Geurts R."/>
            <person name="Cannon S.B."/>
            <person name="Udvardi M.K."/>
            <person name="Benedito V.A."/>
            <person name="Mayer K.F."/>
            <person name="Gouzy J."/>
            <person name="Schoof H."/>
            <person name="Van de Peer Y."/>
            <person name="Proost S."/>
            <person name="Cook D.R."/>
            <person name="Meyers B.C."/>
            <person name="Spannagl M."/>
            <person name="Cheung F."/>
            <person name="De Mita S."/>
            <person name="Krishnakumar V."/>
            <person name="Gundlach H."/>
            <person name="Zhou S."/>
            <person name="Mudge J."/>
            <person name="Bharti A.K."/>
            <person name="Murray J.D."/>
            <person name="Naoumkina M.A."/>
            <person name="Rosen B."/>
            <person name="Silverstein K.A."/>
            <person name="Tang H."/>
            <person name="Rombauts S."/>
            <person name="Zhao P.X."/>
            <person name="Zhou P."/>
            <person name="Barbe V."/>
            <person name="Bardou P."/>
            <person name="Bechner M."/>
            <person name="Bellec A."/>
            <person name="Berger A."/>
            <person name="Berges H."/>
            <person name="Bidwell S."/>
            <person name="Bisseling T."/>
            <person name="Choisne N."/>
            <person name="Couloux A."/>
            <person name="Denny R."/>
            <person name="Deshpande S."/>
            <person name="Dai X."/>
            <person name="Doyle J.J."/>
            <person name="Dudez A.M."/>
            <person name="Farmer A.D."/>
            <person name="Fouteau S."/>
            <person name="Franken C."/>
            <person name="Gibelin C."/>
            <person name="Gish J."/>
            <person name="Goldstein S."/>
            <person name="Gonzalez A.J."/>
            <person name="Green P.J."/>
            <person name="Hallab A."/>
            <person name="Hartog M."/>
            <person name="Hua A."/>
            <person name="Humphray S.J."/>
            <person name="Jeong D.H."/>
            <person name="Jing Y."/>
            <person name="Jocker A."/>
            <person name="Kenton S.M."/>
            <person name="Kim D.J."/>
            <person name="Klee K."/>
            <person name="Lai H."/>
            <person name="Lang C."/>
            <person name="Lin S."/>
            <person name="Macmil S.L."/>
            <person name="Magdelenat G."/>
            <person name="Matthews L."/>
            <person name="McCorrison J."/>
            <person name="Monaghan E.L."/>
            <person name="Mun J.H."/>
            <person name="Najar F.Z."/>
            <person name="Nicholson C."/>
            <person name="Noirot C."/>
            <person name="O'Bleness M."/>
            <person name="Paule C.R."/>
            <person name="Poulain J."/>
            <person name="Prion F."/>
            <person name="Qin B."/>
            <person name="Qu C."/>
            <person name="Retzel E.F."/>
            <person name="Riddle C."/>
            <person name="Sallet E."/>
            <person name="Samain S."/>
            <person name="Samson N."/>
            <person name="Sanders I."/>
            <person name="Saurat O."/>
            <person name="Scarpelli C."/>
            <person name="Schiex T."/>
            <person name="Segurens B."/>
            <person name="Severin A.J."/>
            <person name="Sherrier D.J."/>
            <person name="Shi R."/>
            <person name="Sims S."/>
            <person name="Singer S.R."/>
            <person name="Sinharoy S."/>
            <person name="Sterck L."/>
            <person name="Viollet A."/>
            <person name="Wang B.B."/>
            <person name="Wang K."/>
            <person name="Wang M."/>
            <person name="Wang X."/>
            <person name="Warfsmann J."/>
            <person name="Weissenbach J."/>
            <person name="White D.D."/>
            <person name="White J.D."/>
            <person name="Wiley G.B."/>
            <person name="Wincker P."/>
            <person name="Xing Y."/>
            <person name="Yang L."/>
            <person name="Yao Z."/>
            <person name="Ying F."/>
            <person name="Zhai J."/>
            <person name="Zhou L."/>
            <person name="Zuber A."/>
            <person name="Denarie J."/>
            <person name="Dixon R.A."/>
            <person name="May G.D."/>
            <person name="Schwartz D.C."/>
            <person name="Rogers J."/>
            <person name="Quetier F."/>
            <person name="Town C.D."/>
            <person name="Roe B.A."/>
        </authorList>
    </citation>
    <scope>NUCLEOTIDE SEQUENCE [LARGE SCALE GENOMIC DNA]</scope>
    <source>
        <strain evidence="9">A17</strain>
        <strain evidence="10 11">cv. Jemalong A17</strain>
    </source>
</reference>
<keyword evidence="6" id="KW-0812">Transmembrane</keyword>
<dbReference type="GO" id="GO:0051603">
    <property type="term" value="P:proteolysis involved in protein catabolic process"/>
    <property type="evidence" value="ECO:0000318"/>
    <property type="project" value="GO_Central"/>
</dbReference>
<feature type="domain" description="Peptidase C1A papain C-terminal" evidence="8">
    <location>
        <begin position="55"/>
        <end position="234"/>
    </location>
</feature>
<dbReference type="PaxDb" id="3880-AES59757"/>
<feature type="transmembrane region" description="Helical" evidence="6">
    <location>
        <begin position="481"/>
        <end position="503"/>
    </location>
</feature>
<evidence type="ECO:0000256" key="4">
    <source>
        <dbReference type="ARBA" id="ARBA00022807"/>
    </source>
</evidence>
<feature type="chain" id="PRO_5014572002" evidence="7">
    <location>
        <begin position="23"/>
        <end position="550"/>
    </location>
</feature>
<keyword evidence="3" id="KW-0378">Hydrolase</keyword>
<keyword evidence="2 9" id="KW-0645">Protease</keyword>
<dbReference type="Pfam" id="PF21904">
    <property type="entry name" value="CAND6-7_N"/>
    <property type="match status" value="1"/>
</dbReference>
<keyword evidence="6" id="KW-1133">Transmembrane helix</keyword>
<keyword evidence="11" id="KW-1185">Reference proteome</keyword>
<dbReference type="CDD" id="cd02248">
    <property type="entry name" value="Peptidase_C1A"/>
    <property type="match status" value="1"/>
</dbReference>
<dbReference type="GO" id="GO:0005615">
    <property type="term" value="C:extracellular space"/>
    <property type="evidence" value="ECO:0000318"/>
    <property type="project" value="GO_Central"/>
</dbReference>
<dbReference type="PANTHER" id="PTHR12411">
    <property type="entry name" value="CYSTEINE PROTEASE FAMILY C1-RELATED"/>
    <property type="match status" value="1"/>
</dbReference>
<evidence type="ECO:0000313" key="11">
    <source>
        <dbReference type="Proteomes" id="UP000002051"/>
    </source>
</evidence>
<comment type="similarity">
    <text evidence="1">Belongs to the peptidase C1 family.</text>
</comment>
<dbReference type="Proteomes" id="UP000002051">
    <property type="component" value="Unassembled WGS sequence"/>
</dbReference>
<feature type="transmembrane region" description="Helical" evidence="6">
    <location>
        <begin position="286"/>
        <end position="309"/>
    </location>
</feature>
<dbReference type="InterPro" id="IPR039417">
    <property type="entry name" value="Peptidase_C1A_papain-like"/>
</dbReference>
<evidence type="ECO:0000313" key="10">
    <source>
        <dbReference type="EnsemblPlants" id="AES59757"/>
    </source>
</evidence>
<dbReference type="SUPFAM" id="SSF54001">
    <property type="entry name" value="Cysteine proteinases"/>
    <property type="match status" value="1"/>
</dbReference>
<accession>A0A0C3UKX0</accession>
<keyword evidence="4" id="KW-0788">Thiol protease</keyword>
<evidence type="ECO:0000256" key="7">
    <source>
        <dbReference type="SAM" id="SignalP"/>
    </source>
</evidence>
<evidence type="ECO:0000256" key="5">
    <source>
        <dbReference type="ARBA" id="ARBA00023157"/>
    </source>
</evidence>
<dbReference type="InterPro" id="IPR038765">
    <property type="entry name" value="Papain-like_cys_pep_sf"/>
</dbReference>